<dbReference type="PANTHER" id="PTHR46577">
    <property type="entry name" value="HTH-TYPE TRANSCRIPTIONAL REGULATORY PROTEIN GABR"/>
    <property type="match status" value="1"/>
</dbReference>
<dbReference type="SMART" id="SM00345">
    <property type="entry name" value="HTH_GNTR"/>
    <property type="match status" value="1"/>
</dbReference>
<dbReference type="GO" id="GO:0030170">
    <property type="term" value="F:pyridoxal phosphate binding"/>
    <property type="evidence" value="ECO:0007669"/>
    <property type="project" value="InterPro"/>
</dbReference>
<dbReference type="InterPro" id="IPR015421">
    <property type="entry name" value="PyrdxlP-dep_Trfase_major"/>
</dbReference>
<evidence type="ECO:0000256" key="3">
    <source>
        <dbReference type="ARBA" id="ARBA00023015"/>
    </source>
</evidence>
<comment type="caution">
    <text evidence="7">The sequence shown here is derived from an EMBL/GenBank/DDBJ whole genome shotgun (WGS) entry which is preliminary data.</text>
</comment>
<keyword evidence="2" id="KW-0663">Pyridoxal phosphate</keyword>
<dbReference type="InterPro" id="IPR036390">
    <property type="entry name" value="WH_DNA-bd_sf"/>
</dbReference>
<evidence type="ECO:0000256" key="4">
    <source>
        <dbReference type="ARBA" id="ARBA00023125"/>
    </source>
</evidence>
<keyword evidence="5" id="KW-0804">Transcription</keyword>
<dbReference type="InterPro" id="IPR000524">
    <property type="entry name" value="Tscrpt_reg_HTH_GntR"/>
</dbReference>
<dbReference type="Gene3D" id="3.90.1150.10">
    <property type="entry name" value="Aspartate Aminotransferase, domain 1"/>
    <property type="match status" value="1"/>
</dbReference>
<dbReference type="PATRIC" id="fig|363754.4.peg.5584"/>
<dbReference type="Gene3D" id="3.40.640.10">
    <property type="entry name" value="Type I PLP-dependent aspartate aminotransferase-like (Major domain)"/>
    <property type="match status" value="1"/>
</dbReference>
<evidence type="ECO:0000259" key="6">
    <source>
        <dbReference type="PROSITE" id="PS50949"/>
    </source>
</evidence>
<keyword evidence="3" id="KW-0805">Transcription regulation</keyword>
<evidence type="ECO:0000256" key="1">
    <source>
        <dbReference type="ARBA" id="ARBA00005384"/>
    </source>
</evidence>
<dbReference type="InterPro" id="IPR015424">
    <property type="entry name" value="PyrdxlP-dep_Trfase"/>
</dbReference>
<dbReference type="GO" id="GO:0003700">
    <property type="term" value="F:DNA-binding transcription factor activity"/>
    <property type="evidence" value="ECO:0007669"/>
    <property type="project" value="InterPro"/>
</dbReference>
<dbReference type="PANTHER" id="PTHR46577:SF2">
    <property type="entry name" value="TRANSCRIPTIONAL REGULATORY PROTEIN"/>
    <property type="match status" value="1"/>
</dbReference>
<dbReference type="CDD" id="cd07377">
    <property type="entry name" value="WHTH_GntR"/>
    <property type="match status" value="1"/>
</dbReference>
<feature type="domain" description="HTH gntR-type" evidence="6">
    <location>
        <begin position="48"/>
        <end position="116"/>
    </location>
</feature>
<dbReference type="SUPFAM" id="SSF46785">
    <property type="entry name" value="Winged helix' DNA-binding domain"/>
    <property type="match status" value="1"/>
</dbReference>
<evidence type="ECO:0000313" key="7">
    <source>
        <dbReference type="EMBL" id="ENN84906.1"/>
    </source>
</evidence>
<dbReference type="SUPFAM" id="SSF53383">
    <property type="entry name" value="PLP-dependent transferases"/>
    <property type="match status" value="1"/>
</dbReference>
<dbReference type="Pfam" id="PF00392">
    <property type="entry name" value="GntR"/>
    <property type="match status" value="1"/>
</dbReference>
<dbReference type="InterPro" id="IPR015422">
    <property type="entry name" value="PyrdxlP-dep_Trfase_small"/>
</dbReference>
<protein>
    <recommendedName>
        <fullName evidence="6">HTH gntR-type domain-containing protein</fullName>
    </recommendedName>
</protein>
<dbReference type="InterPro" id="IPR004839">
    <property type="entry name" value="Aminotransferase_I/II_large"/>
</dbReference>
<dbReference type="InterPro" id="IPR036388">
    <property type="entry name" value="WH-like_DNA-bd_sf"/>
</dbReference>
<accession>N6UVX6</accession>
<evidence type="ECO:0000313" key="8">
    <source>
        <dbReference type="Proteomes" id="UP000012429"/>
    </source>
</evidence>
<comment type="similarity">
    <text evidence="1">In the C-terminal section; belongs to the class-I pyridoxal-phosphate-dependent aminotransferase family.</text>
</comment>
<proteinExistence type="inferred from homology"/>
<keyword evidence="4" id="KW-0238">DNA-binding</keyword>
<dbReference type="CDD" id="cd00609">
    <property type="entry name" value="AAT_like"/>
    <property type="match status" value="1"/>
</dbReference>
<dbReference type="Proteomes" id="UP000012429">
    <property type="component" value="Unassembled WGS sequence"/>
</dbReference>
<reference evidence="7 8" key="1">
    <citation type="journal article" date="2012" name="BMC Genomics">
        <title>Genomic basis of broad host range and environmental adaptability of Rhizobium tropici CIAT 899 and Rhizobium sp. PRF 81 which are used in inoculants for common bean (Phaseolus vulgaris L.).</title>
        <authorList>
            <person name="Ormeno-Orrillo E."/>
            <person name="Menna P."/>
            <person name="Almeida L.G."/>
            <person name="Ollero F.J."/>
            <person name="Nicolas M.F."/>
            <person name="Pains Rodrigues E."/>
            <person name="Shigueyoshi Nakatani A."/>
            <person name="Silva Batista J.S."/>
            <person name="Oliveira Chueire L.M."/>
            <person name="Souza R.C."/>
            <person name="Ribeiro Vasconcelos A.T."/>
            <person name="Megias M."/>
            <person name="Hungria M."/>
            <person name="Martinez-Romero E."/>
        </authorList>
    </citation>
    <scope>NUCLEOTIDE SEQUENCE [LARGE SCALE GENOMIC DNA]</scope>
    <source>
        <strain evidence="7 8">PRF 81</strain>
    </source>
</reference>
<dbReference type="InterPro" id="IPR051446">
    <property type="entry name" value="HTH_trans_reg/aminotransferase"/>
</dbReference>
<gene>
    <name evidence="7" type="ORF">RHSP_19387</name>
</gene>
<organism evidence="7 8">
    <name type="scientific">Rhizobium freirei PRF 81</name>
    <dbReference type="NCBI Taxonomy" id="363754"/>
    <lineage>
        <taxon>Bacteria</taxon>
        <taxon>Pseudomonadati</taxon>
        <taxon>Pseudomonadota</taxon>
        <taxon>Alphaproteobacteria</taxon>
        <taxon>Hyphomicrobiales</taxon>
        <taxon>Rhizobiaceae</taxon>
        <taxon>Rhizobium/Agrobacterium group</taxon>
        <taxon>Rhizobium</taxon>
    </lineage>
</organism>
<dbReference type="GO" id="GO:0003677">
    <property type="term" value="F:DNA binding"/>
    <property type="evidence" value="ECO:0007669"/>
    <property type="project" value="UniProtKB-KW"/>
</dbReference>
<dbReference type="AlphaFoldDB" id="N6UVX6"/>
<dbReference type="Gene3D" id="1.10.10.10">
    <property type="entry name" value="Winged helix-like DNA-binding domain superfamily/Winged helix DNA-binding domain"/>
    <property type="match status" value="1"/>
</dbReference>
<evidence type="ECO:0000256" key="5">
    <source>
        <dbReference type="ARBA" id="ARBA00023163"/>
    </source>
</evidence>
<name>N6UVX6_9HYPH</name>
<dbReference type="Pfam" id="PF00155">
    <property type="entry name" value="Aminotran_1_2"/>
    <property type="match status" value="1"/>
</dbReference>
<dbReference type="EMBL" id="AQHN01000085">
    <property type="protein sequence ID" value="ENN84906.1"/>
    <property type="molecule type" value="Genomic_DNA"/>
</dbReference>
<evidence type="ECO:0000256" key="2">
    <source>
        <dbReference type="ARBA" id="ARBA00022898"/>
    </source>
</evidence>
<sequence length="505" mass="54764">MRTLLLPHAVSESLSGQTRDSAVQFVQTVMVRGAVRMDDLSVTSAVGGTRIEGVMAAISDRIATRSLMPGARLPSVRSFARTMQVSVSTVVEAYERLAAEGVIRSRPGSGFYVCGPLPPLLLSEAGASSDRNVDPLWISRQSLEVGDDVLKPGCGWLPPSWFPQAALRRAMRTLARGDMGALANYGTPLGLPPLRQLLARRLAEHGITVPPDQILLTESGTQAIDLLCRFLLEPGDTVLVDDPCYFNFHALLRAHRANVVTVPFTPNGPDVELFGKALERHKPRLYITNSAIHNPTGAVLSPVTAHRLLKLADASGLIIIEDDIFADFEDVPAPRLAAYDGLDRVIHIGSFSKTLSASVRCGFIAARRDWIDGLVDLKVASSFSCGQLSAELVYLSLKDGSYRKHMEALRARLARTMGEVAARLEAIGIVPWLKPQAGMFLWCRLPECVNAADVARACLAEGIILAPGNVFSMAEEAGSFMRFNVAQSTDARIFGVLEASMRRLR</sequence>
<dbReference type="STRING" id="363754.RHSP_19387"/>
<keyword evidence="8" id="KW-1185">Reference proteome</keyword>
<dbReference type="PROSITE" id="PS50949">
    <property type="entry name" value="HTH_GNTR"/>
    <property type="match status" value="1"/>
</dbReference>